<proteinExistence type="predicted"/>
<accession>A0A845G5P3</accession>
<organism evidence="1 2">
    <name type="scientific">Duganella vulcania</name>
    <dbReference type="NCBI Taxonomy" id="2692166"/>
    <lineage>
        <taxon>Bacteria</taxon>
        <taxon>Pseudomonadati</taxon>
        <taxon>Pseudomonadota</taxon>
        <taxon>Betaproteobacteria</taxon>
        <taxon>Burkholderiales</taxon>
        <taxon>Oxalobacteraceae</taxon>
        <taxon>Telluria group</taxon>
        <taxon>Duganella</taxon>
    </lineage>
</organism>
<evidence type="ECO:0000313" key="2">
    <source>
        <dbReference type="Proteomes" id="UP000470302"/>
    </source>
</evidence>
<dbReference type="AlphaFoldDB" id="A0A845G5P3"/>
<dbReference type="RefSeq" id="WP_161097802.1">
    <property type="nucleotide sequence ID" value="NZ_WWCW01000055.1"/>
</dbReference>
<dbReference type="PROSITE" id="PS51257">
    <property type="entry name" value="PROKAR_LIPOPROTEIN"/>
    <property type="match status" value="1"/>
</dbReference>
<evidence type="ECO:0000313" key="1">
    <source>
        <dbReference type="EMBL" id="MYM88792.1"/>
    </source>
</evidence>
<comment type="caution">
    <text evidence="1">The sequence shown here is derived from an EMBL/GenBank/DDBJ whole genome shotgun (WGS) entry which is preliminary data.</text>
</comment>
<gene>
    <name evidence="1" type="ORF">GTP91_16620</name>
</gene>
<name>A0A845G5P3_9BURK</name>
<sequence>MIRILFVSFRIPSTAARIPLVSLAAQLIAAGIACYRIEFPKGMDANDYACGIGPRSGFGRRPVGQWSGCAIASGASNGGRCR</sequence>
<protein>
    <submittedName>
        <fullName evidence="1">Uncharacterized protein</fullName>
    </submittedName>
</protein>
<reference evidence="1 2" key="1">
    <citation type="submission" date="2020-01" db="EMBL/GenBank/DDBJ databases">
        <title>Novel species isolated from a subtropical stream in China.</title>
        <authorList>
            <person name="Lu H."/>
        </authorList>
    </citation>
    <scope>NUCLEOTIDE SEQUENCE [LARGE SCALE GENOMIC DNA]</scope>
    <source>
        <strain evidence="1 2">FT82W</strain>
    </source>
</reference>
<dbReference type="EMBL" id="WWCW01000055">
    <property type="protein sequence ID" value="MYM88792.1"/>
    <property type="molecule type" value="Genomic_DNA"/>
</dbReference>
<dbReference type="Proteomes" id="UP000470302">
    <property type="component" value="Unassembled WGS sequence"/>
</dbReference>